<feature type="region of interest" description="Disordered" evidence="1">
    <location>
        <begin position="80"/>
        <end position="114"/>
    </location>
</feature>
<evidence type="ECO:0000259" key="3">
    <source>
        <dbReference type="Pfam" id="PF12886"/>
    </source>
</evidence>
<organism evidence="4 5">
    <name type="scientific">Ficedula albicollis</name>
    <name type="common">Collared flycatcher</name>
    <name type="synonym">Muscicapa albicollis</name>
    <dbReference type="NCBI Taxonomy" id="59894"/>
    <lineage>
        <taxon>Eukaryota</taxon>
        <taxon>Metazoa</taxon>
        <taxon>Chordata</taxon>
        <taxon>Craniata</taxon>
        <taxon>Vertebrata</taxon>
        <taxon>Euteleostomi</taxon>
        <taxon>Archelosauria</taxon>
        <taxon>Archosauria</taxon>
        <taxon>Dinosauria</taxon>
        <taxon>Saurischia</taxon>
        <taxon>Theropoda</taxon>
        <taxon>Coelurosauria</taxon>
        <taxon>Aves</taxon>
        <taxon>Neognathae</taxon>
        <taxon>Neoaves</taxon>
        <taxon>Telluraves</taxon>
        <taxon>Australaves</taxon>
        <taxon>Passeriformes</taxon>
        <taxon>Muscicapidae</taxon>
        <taxon>Ficedula</taxon>
    </lineage>
</organism>
<evidence type="ECO:0000256" key="1">
    <source>
        <dbReference type="SAM" id="MobiDB-lite"/>
    </source>
</evidence>
<accession>A0A803VSH6</accession>
<feature type="compositionally biased region" description="Basic and acidic residues" evidence="1">
    <location>
        <begin position="135"/>
        <end position="149"/>
    </location>
</feature>
<evidence type="ECO:0000313" key="5">
    <source>
        <dbReference type="Proteomes" id="UP000016665"/>
    </source>
</evidence>
<reference evidence="4 5" key="1">
    <citation type="journal article" date="2012" name="Nature">
        <title>The genomic landscape of species divergence in Ficedula flycatchers.</title>
        <authorList>
            <person name="Ellegren H."/>
            <person name="Smeds L."/>
            <person name="Burri R."/>
            <person name="Olason P.I."/>
            <person name="Backstrom N."/>
            <person name="Kawakami T."/>
            <person name="Kunstner A."/>
            <person name="Makinen H."/>
            <person name="Nadachowska-Brzyska K."/>
            <person name="Qvarnstrom A."/>
            <person name="Uebbing S."/>
            <person name="Wolf J.B."/>
        </authorList>
    </citation>
    <scope>NUCLEOTIDE SEQUENCE [LARGE SCALE GENOMIC DNA]</scope>
</reference>
<dbReference type="PANTHER" id="PTHR13589:SF14">
    <property type="entry name" value="CREB-REGULATED TRANSCRIPTION COACTIVATOR 1"/>
    <property type="match status" value="1"/>
</dbReference>
<feature type="compositionally biased region" description="Polar residues" evidence="1">
    <location>
        <begin position="236"/>
        <end position="254"/>
    </location>
</feature>
<feature type="compositionally biased region" description="Polar residues" evidence="1">
    <location>
        <begin position="364"/>
        <end position="399"/>
    </location>
</feature>
<dbReference type="GO" id="GO:0005634">
    <property type="term" value="C:nucleus"/>
    <property type="evidence" value="ECO:0007669"/>
    <property type="project" value="InterPro"/>
</dbReference>
<dbReference type="GeneTree" id="ENSGT00390000010652"/>
<dbReference type="InterPro" id="IPR024786">
    <property type="entry name" value="TORC"/>
</dbReference>
<feature type="compositionally biased region" description="Polar residues" evidence="1">
    <location>
        <begin position="92"/>
        <end position="114"/>
    </location>
</feature>
<keyword evidence="5" id="KW-1185">Reference proteome</keyword>
<feature type="region of interest" description="Disordered" evidence="1">
    <location>
        <begin position="298"/>
        <end position="399"/>
    </location>
</feature>
<feature type="region of interest" description="Disordered" evidence="1">
    <location>
        <begin position="131"/>
        <end position="160"/>
    </location>
</feature>
<name>A0A803VSH6_FICAL</name>
<feature type="region of interest" description="Disordered" evidence="1">
    <location>
        <begin position="196"/>
        <end position="276"/>
    </location>
</feature>
<protein>
    <submittedName>
        <fullName evidence="4">CREB regulated transcription coactivator 1</fullName>
    </submittedName>
</protein>
<reference evidence="4" key="3">
    <citation type="submission" date="2025-09" db="UniProtKB">
        <authorList>
            <consortium name="Ensembl"/>
        </authorList>
    </citation>
    <scope>IDENTIFICATION</scope>
</reference>
<evidence type="ECO:0000313" key="4">
    <source>
        <dbReference type="Ensembl" id="ENSFALP00000025682.1"/>
    </source>
</evidence>
<dbReference type="GO" id="GO:0005737">
    <property type="term" value="C:cytoplasm"/>
    <property type="evidence" value="ECO:0007669"/>
    <property type="project" value="InterPro"/>
</dbReference>
<dbReference type="GO" id="GO:0045944">
    <property type="term" value="P:positive regulation of transcription by RNA polymerase II"/>
    <property type="evidence" value="ECO:0007669"/>
    <property type="project" value="TreeGrafter"/>
</dbReference>
<feature type="domain" description="Transducer of regulated CREB activity middle" evidence="2">
    <location>
        <begin position="89"/>
        <end position="233"/>
    </location>
</feature>
<dbReference type="InterPro" id="IPR024785">
    <property type="entry name" value="TORC_C"/>
</dbReference>
<dbReference type="Pfam" id="PF12886">
    <property type="entry name" value="TORC_C"/>
    <property type="match status" value="1"/>
</dbReference>
<feature type="domain" description="Transducer of regulated CREB activity C-terminal" evidence="3">
    <location>
        <begin position="454"/>
        <end position="529"/>
    </location>
</feature>
<feature type="compositionally biased region" description="Low complexity" evidence="1">
    <location>
        <begin position="343"/>
        <end position="358"/>
    </location>
</feature>
<reference evidence="4" key="2">
    <citation type="submission" date="2025-08" db="UniProtKB">
        <authorList>
            <consortium name="Ensembl"/>
        </authorList>
    </citation>
    <scope>IDENTIFICATION</scope>
</reference>
<dbReference type="GO" id="GO:0008140">
    <property type="term" value="F:cAMP response element binding protein binding"/>
    <property type="evidence" value="ECO:0007669"/>
    <property type="project" value="TreeGrafter"/>
</dbReference>
<evidence type="ECO:0000259" key="2">
    <source>
        <dbReference type="Pfam" id="PF12885"/>
    </source>
</evidence>
<gene>
    <name evidence="4" type="primary">CRTC1</name>
</gene>
<dbReference type="Ensembl" id="ENSFALT00000033575.1">
    <property type="protein sequence ID" value="ENSFALP00000025682.1"/>
    <property type="gene ID" value="ENSFALG00000009377.2"/>
</dbReference>
<sequence length="529" mass="56280">MDLPFQHNGALAEAFGAVPVSLTPFQSSALDTSRTTRHHGLVDRVYRERNRLGSPHRRPLSVDKHGRQVDSCPYGTVYLSPPSDTSWRRTNSDSALHQSTMTPAQQESFSGGSQDMQQKRVLLLTVPGMEETTSDADKTLSKQGWDTKKTGSSRPKSCEVPGINIFPSAEQESPAALIPGTHNTGGSLPDLTNIHFPSPLPTPLDPEESFPALSSSSSTGNLAANLTHLGLGSGAQGMTTTPAPSQHRQPSVSPLSLGADSRRPQSQQMSPTLSPLSPITQAVAMDALSLEQQLPPYPFFTQTSSQQQQQPAVASSLPQTPPLLQSSGLQRGPQLPPLSVTVPSTIPQSPPGSQSQPSMGIDINSASLQQYRSNAGSPANQSPTSPVSNQGFSPGSSPQLEQFNMIENAISSNSLYSPCSTLNYSQAAMMGLTGSHGSLQESQQLNYSSHGNIPNIILTVTGESPPSLSKELTSSLAGVGDVSFDTDSQFPLDELKIDPLTLDGLHMLNDPDMVLADPATEDTFRMDRL</sequence>
<proteinExistence type="predicted"/>
<feature type="compositionally biased region" description="Polar residues" evidence="1">
    <location>
        <begin position="312"/>
        <end position="329"/>
    </location>
</feature>
<dbReference type="InterPro" id="IPR024784">
    <property type="entry name" value="TORC_M"/>
</dbReference>
<dbReference type="Pfam" id="PF12885">
    <property type="entry name" value="TORC_M"/>
    <property type="match status" value="1"/>
</dbReference>
<dbReference type="Proteomes" id="UP000016665">
    <property type="component" value="Chromosome 28"/>
</dbReference>
<feature type="compositionally biased region" description="Low complexity" evidence="1">
    <location>
        <begin position="299"/>
        <end position="311"/>
    </location>
</feature>
<dbReference type="AlphaFoldDB" id="A0A803VSH6"/>
<dbReference type="PANTHER" id="PTHR13589">
    <property type="entry name" value="CREB-REGULATED TRANSCRIPTION COACTIVATOR"/>
    <property type="match status" value="1"/>
</dbReference>
<feature type="compositionally biased region" description="Polar residues" evidence="1">
    <location>
        <begin position="264"/>
        <end position="276"/>
    </location>
</feature>